<dbReference type="Proteomes" id="UP000679992">
    <property type="component" value="Unassembled WGS sequence"/>
</dbReference>
<reference evidence="2 3" key="1">
    <citation type="submission" date="2021-03" db="EMBL/GenBank/DDBJ databases">
        <title>Antimicrobial resistance genes in bacteria isolated from Japanese honey, and their potential for conferring macrolide and lincosamide resistance in the American foulbrood pathogen Paenibacillus larvae.</title>
        <authorList>
            <person name="Okamoto M."/>
            <person name="Kumagai M."/>
            <person name="Kanamori H."/>
            <person name="Takamatsu D."/>
        </authorList>
    </citation>
    <scope>NUCLEOTIDE SEQUENCE [LARGE SCALE GENOMIC DNA]</scope>
    <source>
        <strain evidence="2 3">J42TS3</strain>
    </source>
</reference>
<organism evidence="2 3">
    <name type="scientific">Paenibacillus vini</name>
    <dbReference type="NCBI Taxonomy" id="1476024"/>
    <lineage>
        <taxon>Bacteria</taxon>
        <taxon>Bacillati</taxon>
        <taxon>Bacillota</taxon>
        <taxon>Bacilli</taxon>
        <taxon>Bacillales</taxon>
        <taxon>Paenibacillaceae</taxon>
        <taxon>Paenibacillus</taxon>
    </lineage>
</organism>
<evidence type="ECO:0000313" key="3">
    <source>
        <dbReference type="Proteomes" id="UP000679992"/>
    </source>
</evidence>
<keyword evidence="1" id="KW-1133">Transmembrane helix</keyword>
<protein>
    <recommendedName>
        <fullName evidence="4">Late embryogenesis abundant protein LEA-2 subgroup domain-containing protein</fullName>
    </recommendedName>
</protein>
<feature type="transmembrane region" description="Helical" evidence="1">
    <location>
        <begin position="7"/>
        <end position="27"/>
    </location>
</feature>
<dbReference type="EMBL" id="BOSL01000007">
    <property type="protein sequence ID" value="GIP53495.1"/>
    <property type="molecule type" value="Genomic_DNA"/>
</dbReference>
<gene>
    <name evidence="2" type="ORF">J42TS3_25300</name>
</gene>
<evidence type="ECO:0000256" key="1">
    <source>
        <dbReference type="SAM" id="Phobius"/>
    </source>
</evidence>
<evidence type="ECO:0008006" key="4">
    <source>
        <dbReference type="Google" id="ProtNLM"/>
    </source>
</evidence>
<evidence type="ECO:0000313" key="2">
    <source>
        <dbReference type="EMBL" id="GIP53495.1"/>
    </source>
</evidence>
<name>A0ABQ4MBY7_9BACL</name>
<keyword evidence="1" id="KW-0812">Transmembrane</keyword>
<accession>A0ABQ4MBY7</accession>
<keyword evidence="1" id="KW-0472">Membrane</keyword>
<proteinExistence type="predicted"/>
<keyword evidence="3" id="KW-1185">Reference proteome</keyword>
<dbReference type="RefSeq" id="WP_213655041.1">
    <property type="nucleotide sequence ID" value="NZ_BOSL01000007.1"/>
</dbReference>
<sequence>MVGKHRAAALLGLILITTIVILLYYQFQLREDPKVYSFTVETADLRIKDIEFVVYSNANSVYITSHDLERIGDDKQFSGVTYGISVGGTMILSLSQADDPFILPDSFQGKVNYNTRNLIQDVKAREHDTVNIELLYTVNGVAKNVTGTVNLSKIAKSISSSDNKNVIQL</sequence>
<comment type="caution">
    <text evidence="2">The sequence shown here is derived from an EMBL/GenBank/DDBJ whole genome shotgun (WGS) entry which is preliminary data.</text>
</comment>